<evidence type="ECO:0000256" key="1">
    <source>
        <dbReference type="SAM" id="Coils"/>
    </source>
</evidence>
<reference evidence="2 3" key="1">
    <citation type="submission" date="2021-06" db="EMBL/GenBank/DDBJ databases">
        <title>Caerostris extrusa draft genome.</title>
        <authorList>
            <person name="Kono N."/>
            <person name="Arakawa K."/>
        </authorList>
    </citation>
    <scope>NUCLEOTIDE SEQUENCE [LARGE SCALE GENOMIC DNA]</scope>
</reference>
<dbReference type="Proteomes" id="UP001054945">
    <property type="component" value="Unassembled WGS sequence"/>
</dbReference>
<gene>
    <name evidence="2" type="ORF">CEXT_525701</name>
</gene>
<proteinExistence type="predicted"/>
<organism evidence="2 3">
    <name type="scientific">Caerostris extrusa</name>
    <name type="common">Bark spider</name>
    <name type="synonym">Caerostris bankana</name>
    <dbReference type="NCBI Taxonomy" id="172846"/>
    <lineage>
        <taxon>Eukaryota</taxon>
        <taxon>Metazoa</taxon>
        <taxon>Ecdysozoa</taxon>
        <taxon>Arthropoda</taxon>
        <taxon>Chelicerata</taxon>
        <taxon>Arachnida</taxon>
        <taxon>Araneae</taxon>
        <taxon>Araneomorphae</taxon>
        <taxon>Entelegynae</taxon>
        <taxon>Araneoidea</taxon>
        <taxon>Araneidae</taxon>
        <taxon>Caerostris</taxon>
    </lineage>
</organism>
<evidence type="ECO:0000313" key="3">
    <source>
        <dbReference type="Proteomes" id="UP001054945"/>
    </source>
</evidence>
<dbReference type="AlphaFoldDB" id="A0AAV4MWL6"/>
<dbReference type="EMBL" id="BPLR01002659">
    <property type="protein sequence ID" value="GIX76326.1"/>
    <property type="molecule type" value="Genomic_DNA"/>
</dbReference>
<comment type="caution">
    <text evidence="2">The sequence shown here is derived from an EMBL/GenBank/DDBJ whole genome shotgun (WGS) entry which is preliminary data.</text>
</comment>
<name>A0AAV4MWL6_CAEEX</name>
<sequence>MTEITSEASVSDRIEEKMNLCDQDKFDEEPDKSLQDLVDSLNKLNLEFNQIYGFYQQSSNESQKTIDRLTTELEALRNKNSKNSINQNFGNETAEKSVTDTAVQCEVSKLVSLQMKLDLFH</sequence>
<protein>
    <submittedName>
        <fullName evidence="2">Uncharacterized protein</fullName>
    </submittedName>
</protein>
<keyword evidence="1" id="KW-0175">Coiled coil</keyword>
<accession>A0AAV4MWL6</accession>
<evidence type="ECO:0000313" key="2">
    <source>
        <dbReference type="EMBL" id="GIX76326.1"/>
    </source>
</evidence>
<keyword evidence="3" id="KW-1185">Reference proteome</keyword>
<feature type="coiled-coil region" evidence="1">
    <location>
        <begin position="59"/>
        <end position="86"/>
    </location>
</feature>